<accession>A0A0Q9XNJ9</accession>
<proteinExistence type="predicted"/>
<keyword evidence="1" id="KW-1133">Transmembrane helix</keyword>
<keyword evidence="1" id="KW-0812">Transmembrane</keyword>
<dbReference type="Proteomes" id="UP000053881">
    <property type="component" value="Unassembled WGS sequence"/>
</dbReference>
<reference evidence="2 3" key="1">
    <citation type="submission" date="2015-06" db="EMBL/GenBank/DDBJ databases">
        <title>Genome sequencing project of Bacillus galactosidilyticus PL133.</title>
        <authorList>
            <person name="Gaiero J."/>
            <person name="Nicol R."/>
            <person name="Habash M."/>
        </authorList>
    </citation>
    <scope>NUCLEOTIDE SEQUENCE [LARGE SCALE GENOMIC DNA]</scope>
    <source>
        <strain evidence="2 3">PL133</strain>
    </source>
</reference>
<evidence type="ECO:0000313" key="3">
    <source>
        <dbReference type="Proteomes" id="UP000053881"/>
    </source>
</evidence>
<feature type="transmembrane region" description="Helical" evidence="1">
    <location>
        <begin position="24"/>
        <end position="45"/>
    </location>
</feature>
<sequence length="128" mass="15321">MGNLFTKRFASHNLQFTGHYRRNLIVFLLITSLPGILIGVILFFVSKSQMEKELHTVHQNHLYKTMDSIQEQFSYIEFLLANWATDVNFSKDYENIDLKNDYKNYKRVRQIYKTLLYLENSNPIYRVC</sequence>
<evidence type="ECO:0000313" key="2">
    <source>
        <dbReference type="EMBL" id="KRG09830.1"/>
    </source>
</evidence>
<dbReference type="AlphaFoldDB" id="A0A0Q9XNJ9"/>
<gene>
    <name evidence="2" type="ORF">ACA29_22330</name>
</gene>
<dbReference type="EMBL" id="LGPB01000137">
    <property type="protein sequence ID" value="KRG09830.1"/>
    <property type="molecule type" value="Genomic_DNA"/>
</dbReference>
<comment type="caution">
    <text evidence="2">The sequence shown here is derived from an EMBL/GenBank/DDBJ whole genome shotgun (WGS) entry which is preliminary data.</text>
</comment>
<name>A0A0Q9XNJ9_9BACI</name>
<keyword evidence="1" id="KW-0472">Membrane</keyword>
<evidence type="ECO:0000256" key="1">
    <source>
        <dbReference type="SAM" id="Phobius"/>
    </source>
</evidence>
<organism evidence="2 3">
    <name type="scientific">Lederbergia galactosidilytica</name>
    <dbReference type="NCBI Taxonomy" id="217031"/>
    <lineage>
        <taxon>Bacteria</taxon>
        <taxon>Bacillati</taxon>
        <taxon>Bacillota</taxon>
        <taxon>Bacilli</taxon>
        <taxon>Bacillales</taxon>
        <taxon>Bacillaceae</taxon>
        <taxon>Lederbergia</taxon>
    </lineage>
</organism>
<protein>
    <submittedName>
        <fullName evidence="2">Uncharacterized protein</fullName>
    </submittedName>
</protein>